<sequence length="128" mass="14768">MKTERKILVCENGKLVLKKISMAYKGSNGETAYLFEPEKKVESKIDNVYQQIENNFLLIGLLKKADMSSLTNEEVEALMLRKHEKEERFLKAGRAKGYKLDVDINPDDILKFYISLNPEERVALECKP</sequence>
<evidence type="ECO:0000313" key="1">
    <source>
        <dbReference type="EMBL" id="SFM32886.1"/>
    </source>
</evidence>
<dbReference type="STRING" id="487685.SAMN04488696_0992"/>
<dbReference type="EMBL" id="FOUJ01000001">
    <property type="protein sequence ID" value="SFM32886.1"/>
    <property type="molecule type" value="Genomic_DNA"/>
</dbReference>
<dbReference type="RefSeq" id="WP_091933856.1">
    <property type="nucleotide sequence ID" value="NZ_FOUJ01000001.1"/>
</dbReference>
<name>A0A1I4PZ45_9EURY</name>
<organism evidence="1 2">
    <name type="scientific">Methanolobus profundi</name>
    <dbReference type="NCBI Taxonomy" id="487685"/>
    <lineage>
        <taxon>Archaea</taxon>
        <taxon>Methanobacteriati</taxon>
        <taxon>Methanobacteriota</taxon>
        <taxon>Stenosarchaea group</taxon>
        <taxon>Methanomicrobia</taxon>
        <taxon>Methanosarcinales</taxon>
        <taxon>Methanosarcinaceae</taxon>
        <taxon>Methanolobus</taxon>
    </lineage>
</organism>
<gene>
    <name evidence="1" type="ORF">SAMN04488696_0992</name>
</gene>
<dbReference type="AlphaFoldDB" id="A0A1I4PZ45"/>
<dbReference type="Proteomes" id="UP000198535">
    <property type="component" value="Unassembled WGS sequence"/>
</dbReference>
<proteinExistence type="predicted"/>
<keyword evidence="2" id="KW-1185">Reference proteome</keyword>
<accession>A0A1I4PZ45</accession>
<dbReference type="OrthoDB" id="139341at2157"/>
<evidence type="ECO:0000313" key="2">
    <source>
        <dbReference type="Proteomes" id="UP000198535"/>
    </source>
</evidence>
<reference evidence="2" key="1">
    <citation type="submission" date="2016-10" db="EMBL/GenBank/DDBJ databases">
        <authorList>
            <person name="Varghese N."/>
            <person name="Submissions S."/>
        </authorList>
    </citation>
    <scope>NUCLEOTIDE SEQUENCE [LARGE SCALE GENOMIC DNA]</scope>
    <source>
        <strain evidence="2">Mob M</strain>
    </source>
</reference>
<protein>
    <submittedName>
        <fullName evidence="1">Uncharacterized protein</fullName>
    </submittedName>
</protein>